<dbReference type="PANTHER" id="PTHR46014">
    <property type="entry name" value="TETRATRICOPEPTIDE REPEAT PROTEIN 1"/>
    <property type="match status" value="1"/>
</dbReference>
<gene>
    <name evidence="2" type="ORF">CTI12_AA063110</name>
</gene>
<feature type="chain" id="PRO_5015482219" evidence="1">
    <location>
        <begin position="22"/>
        <end position="126"/>
    </location>
</feature>
<dbReference type="OrthoDB" id="1872379at2759"/>
<sequence length="126" mass="14221">MVMIEIGIGFVILLQSRLQLCFEMLKDEASMENDLRQLIDTKLKTNGKHDDTVKECSKALKLNPPLHFTGCNLFLFSHIISLNLLKIIWILSAQGNSLLEKFGMSVDNFKALKDPTTGSYSISFQL</sequence>
<dbReference type="PANTHER" id="PTHR46014:SF1">
    <property type="entry name" value="TETRATRICOPEPTIDE REPEAT PROTEIN 1"/>
    <property type="match status" value="1"/>
</dbReference>
<evidence type="ECO:0000313" key="2">
    <source>
        <dbReference type="EMBL" id="PWA94088.1"/>
    </source>
</evidence>
<dbReference type="Proteomes" id="UP000245207">
    <property type="component" value="Unassembled WGS sequence"/>
</dbReference>
<name>A0A2U1Q7W2_ARTAN</name>
<evidence type="ECO:0000256" key="1">
    <source>
        <dbReference type="SAM" id="SignalP"/>
    </source>
</evidence>
<protein>
    <submittedName>
        <fullName evidence="2">Tetratricopeptide repeat protein 1</fullName>
    </submittedName>
</protein>
<dbReference type="STRING" id="35608.A0A2U1Q7W2"/>
<dbReference type="EMBL" id="PKPP01000337">
    <property type="protein sequence ID" value="PWA94088.1"/>
    <property type="molecule type" value="Genomic_DNA"/>
</dbReference>
<dbReference type="InterPro" id="IPR052769">
    <property type="entry name" value="TPR_domain_protein"/>
</dbReference>
<evidence type="ECO:0000313" key="3">
    <source>
        <dbReference type="Proteomes" id="UP000245207"/>
    </source>
</evidence>
<reference evidence="2 3" key="1">
    <citation type="journal article" date="2018" name="Mol. Plant">
        <title>The genome of Artemisia annua provides insight into the evolution of Asteraceae family and artemisinin biosynthesis.</title>
        <authorList>
            <person name="Shen Q."/>
            <person name="Zhang L."/>
            <person name="Liao Z."/>
            <person name="Wang S."/>
            <person name="Yan T."/>
            <person name="Shi P."/>
            <person name="Liu M."/>
            <person name="Fu X."/>
            <person name="Pan Q."/>
            <person name="Wang Y."/>
            <person name="Lv Z."/>
            <person name="Lu X."/>
            <person name="Zhang F."/>
            <person name="Jiang W."/>
            <person name="Ma Y."/>
            <person name="Chen M."/>
            <person name="Hao X."/>
            <person name="Li L."/>
            <person name="Tang Y."/>
            <person name="Lv G."/>
            <person name="Zhou Y."/>
            <person name="Sun X."/>
            <person name="Brodelius P.E."/>
            <person name="Rose J.K.C."/>
            <person name="Tang K."/>
        </authorList>
    </citation>
    <scope>NUCLEOTIDE SEQUENCE [LARGE SCALE GENOMIC DNA]</scope>
    <source>
        <strain evidence="3">cv. Huhao1</strain>
        <tissue evidence="2">Leaf</tissue>
    </source>
</reference>
<dbReference type="AlphaFoldDB" id="A0A2U1Q7W2"/>
<feature type="signal peptide" evidence="1">
    <location>
        <begin position="1"/>
        <end position="21"/>
    </location>
</feature>
<organism evidence="2 3">
    <name type="scientific">Artemisia annua</name>
    <name type="common">Sweet wormwood</name>
    <dbReference type="NCBI Taxonomy" id="35608"/>
    <lineage>
        <taxon>Eukaryota</taxon>
        <taxon>Viridiplantae</taxon>
        <taxon>Streptophyta</taxon>
        <taxon>Embryophyta</taxon>
        <taxon>Tracheophyta</taxon>
        <taxon>Spermatophyta</taxon>
        <taxon>Magnoliopsida</taxon>
        <taxon>eudicotyledons</taxon>
        <taxon>Gunneridae</taxon>
        <taxon>Pentapetalae</taxon>
        <taxon>asterids</taxon>
        <taxon>campanulids</taxon>
        <taxon>Asterales</taxon>
        <taxon>Asteraceae</taxon>
        <taxon>Asteroideae</taxon>
        <taxon>Anthemideae</taxon>
        <taxon>Artemisiinae</taxon>
        <taxon>Artemisia</taxon>
    </lineage>
</organism>
<keyword evidence="3" id="KW-1185">Reference proteome</keyword>
<proteinExistence type="predicted"/>
<comment type="caution">
    <text evidence="2">The sequence shown here is derived from an EMBL/GenBank/DDBJ whole genome shotgun (WGS) entry which is preliminary data.</text>
</comment>
<keyword evidence="1" id="KW-0732">Signal</keyword>
<accession>A0A2U1Q7W2</accession>